<evidence type="ECO:0000256" key="5">
    <source>
        <dbReference type="RuleBase" id="RU367021"/>
    </source>
</evidence>
<evidence type="ECO:0000256" key="1">
    <source>
        <dbReference type="ARBA" id="ARBA00007274"/>
    </source>
</evidence>
<evidence type="ECO:0000313" key="7">
    <source>
        <dbReference type="EMBL" id="PCS01355.1"/>
    </source>
</evidence>
<dbReference type="EC" id="2.3.1.-" evidence="5"/>
<feature type="domain" description="Maltose/galactoside acetyltransferase" evidence="6">
    <location>
        <begin position="4"/>
        <end position="58"/>
    </location>
</feature>
<dbReference type="PANTHER" id="PTHR43017:SF1">
    <property type="entry name" value="ACETYLTRANSFERASE YJL218W-RELATED"/>
    <property type="match status" value="1"/>
</dbReference>
<dbReference type="InterPro" id="IPR018357">
    <property type="entry name" value="Hexapep_transf_CS"/>
</dbReference>
<dbReference type="EMBL" id="JXJU01000001">
    <property type="protein sequence ID" value="PCS01355.1"/>
    <property type="molecule type" value="Genomic_DNA"/>
</dbReference>
<keyword evidence="2 5" id="KW-0808">Transferase</keyword>
<dbReference type="STRING" id="1291764.GCA_001311235_00445"/>
<dbReference type="InterPro" id="IPR039369">
    <property type="entry name" value="LacA-like"/>
</dbReference>
<evidence type="ECO:0000256" key="2">
    <source>
        <dbReference type="ARBA" id="ARBA00022679"/>
    </source>
</evidence>
<dbReference type="Proteomes" id="UP000218181">
    <property type="component" value="Unassembled WGS sequence"/>
</dbReference>
<keyword evidence="4 5" id="KW-0012">Acyltransferase</keyword>
<sequence>MTEYEKMISGNLYRASKIDAEHSSKRGRALADQINKLARVNTDEIVSLERDLLGKSGAELFINPPLYVDYGFNIEVGENFYANMDCIFLDVAPIIFGDDVMVGPRVNFITATHPLDAGVRVRGLELGQKITIGNRVWIGAAAVINPGVTIGDNVIIGSGAVVTKDIPAGVIAVGNPARILRKLTEEDRLFWEKKERDYYEVDD</sequence>
<dbReference type="OrthoDB" id="9812571at2"/>
<dbReference type="InterPro" id="IPR001451">
    <property type="entry name" value="Hexapep"/>
</dbReference>
<gene>
    <name evidence="7" type="ORF">RT41_GL000119</name>
</gene>
<evidence type="ECO:0000313" key="8">
    <source>
        <dbReference type="Proteomes" id="UP000218181"/>
    </source>
</evidence>
<dbReference type="PROSITE" id="PS00101">
    <property type="entry name" value="HEXAPEP_TRANSFERASES"/>
    <property type="match status" value="1"/>
</dbReference>
<dbReference type="PANTHER" id="PTHR43017">
    <property type="entry name" value="GALACTOSIDE O-ACETYLTRANSFERASE"/>
    <property type="match status" value="1"/>
</dbReference>
<reference evidence="7 8" key="1">
    <citation type="submission" date="2014-12" db="EMBL/GenBank/DDBJ databases">
        <title>Draft genome sequences of 10 type strains of Lactococcus.</title>
        <authorList>
            <person name="Sun Z."/>
            <person name="Zhong Z."/>
            <person name="Liu W."/>
            <person name="Zhang W."/>
            <person name="Zhang H."/>
        </authorList>
    </citation>
    <scope>NUCLEOTIDE SEQUENCE [LARGE SCALE GENOMIC DNA]</scope>
    <source>
        <strain evidence="7 8">JCM 16395</strain>
    </source>
</reference>
<evidence type="ECO:0000256" key="4">
    <source>
        <dbReference type="ARBA" id="ARBA00023315"/>
    </source>
</evidence>
<dbReference type="GO" id="GO:0008870">
    <property type="term" value="F:galactoside O-acetyltransferase activity"/>
    <property type="evidence" value="ECO:0007669"/>
    <property type="project" value="TreeGrafter"/>
</dbReference>
<dbReference type="Pfam" id="PF00132">
    <property type="entry name" value="Hexapep"/>
    <property type="match status" value="1"/>
</dbReference>
<evidence type="ECO:0000256" key="3">
    <source>
        <dbReference type="ARBA" id="ARBA00022737"/>
    </source>
</evidence>
<protein>
    <recommendedName>
        <fullName evidence="5">Acetyltransferase</fullName>
        <ecNumber evidence="5">2.3.1.-</ecNumber>
    </recommendedName>
</protein>
<accession>A0A2A5RPI5</accession>
<keyword evidence="8" id="KW-1185">Reference proteome</keyword>
<evidence type="ECO:0000259" key="6">
    <source>
        <dbReference type="SMART" id="SM01266"/>
    </source>
</evidence>
<comment type="similarity">
    <text evidence="1 5">Belongs to the transferase hexapeptide repeat family.</text>
</comment>
<keyword evidence="3" id="KW-0677">Repeat</keyword>
<dbReference type="Gene3D" id="2.160.10.10">
    <property type="entry name" value="Hexapeptide repeat proteins"/>
    <property type="match status" value="1"/>
</dbReference>
<dbReference type="SMART" id="SM01266">
    <property type="entry name" value="Mac"/>
    <property type="match status" value="1"/>
</dbReference>
<dbReference type="RefSeq" id="WP_096816837.1">
    <property type="nucleotide sequence ID" value="NZ_JXJU01000001.1"/>
</dbReference>
<dbReference type="SUPFAM" id="SSF51161">
    <property type="entry name" value="Trimeric LpxA-like enzymes"/>
    <property type="match status" value="1"/>
</dbReference>
<dbReference type="AlphaFoldDB" id="A0A2A5RPI5"/>
<dbReference type="CDD" id="cd03357">
    <property type="entry name" value="LbH_MAT_GAT"/>
    <property type="match status" value="1"/>
</dbReference>
<comment type="caution">
    <text evidence="7">The sequence shown here is derived from an EMBL/GenBank/DDBJ whole genome shotgun (WGS) entry which is preliminary data.</text>
</comment>
<dbReference type="InterPro" id="IPR011004">
    <property type="entry name" value="Trimer_LpxA-like_sf"/>
</dbReference>
<dbReference type="Pfam" id="PF12464">
    <property type="entry name" value="Mac"/>
    <property type="match status" value="1"/>
</dbReference>
<proteinExistence type="inferred from homology"/>
<name>A0A2A5RPI5_9LACT</name>
<organism evidence="7 8">
    <name type="scientific">Lactococcus fujiensis JCM 16395</name>
    <dbReference type="NCBI Taxonomy" id="1291764"/>
    <lineage>
        <taxon>Bacteria</taxon>
        <taxon>Bacillati</taxon>
        <taxon>Bacillota</taxon>
        <taxon>Bacilli</taxon>
        <taxon>Lactobacillales</taxon>
        <taxon>Streptococcaceae</taxon>
        <taxon>Lactococcus</taxon>
    </lineage>
</organism>
<dbReference type="FunFam" id="2.160.10.10:FF:000025">
    <property type="entry name" value="Hexapeptide-repeat containing-acetyltransferase"/>
    <property type="match status" value="1"/>
</dbReference>
<dbReference type="InterPro" id="IPR024688">
    <property type="entry name" value="Mac_dom"/>
</dbReference>